<accession>A0AAJ1X4D2</accession>
<protein>
    <submittedName>
        <fullName evidence="8">Biopolymer transporter ExbD</fullName>
    </submittedName>
</protein>
<evidence type="ECO:0000256" key="7">
    <source>
        <dbReference type="RuleBase" id="RU003879"/>
    </source>
</evidence>
<keyword evidence="7" id="KW-0653">Protein transport</keyword>
<dbReference type="PANTHER" id="PTHR30558">
    <property type="entry name" value="EXBD MEMBRANE COMPONENT OF PMF-DRIVEN MACROMOLECULE IMPORT SYSTEM"/>
    <property type="match status" value="1"/>
</dbReference>
<gene>
    <name evidence="8" type="ORF">NOI20_04605</name>
</gene>
<keyword evidence="6" id="KW-0472">Membrane</keyword>
<evidence type="ECO:0000256" key="6">
    <source>
        <dbReference type="ARBA" id="ARBA00023136"/>
    </source>
</evidence>
<comment type="similarity">
    <text evidence="2 7">Belongs to the ExbD/TolR family.</text>
</comment>
<dbReference type="Proteomes" id="UP001227162">
    <property type="component" value="Unassembled WGS sequence"/>
</dbReference>
<sequence>MQLGPPIKRRKPSLTPMIDVVFLLLVFFMLASRFGQDVVIDLPIGSGAAETPYAGPPRLVEVRPEEIRLNGVPVGEEALADALAPLTEKPGDTIILRPAGGADLQRIVTLMEQLNGAGYTSLVLVGSAAEQGEGGQ</sequence>
<evidence type="ECO:0000313" key="8">
    <source>
        <dbReference type="EMBL" id="MDQ2093381.1"/>
    </source>
</evidence>
<keyword evidence="3" id="KW-1003">Cell membrane</keyword>
<keyword evidence="4 7" id="KW-0812">Transmembrane</keyword>
<evidence type="ECO:0000313" key="9">
    <source>
        <dbReference type="Proteomes" id="UP001227162"/>
    </source>
</evidence>
<dbReference type="GO" id="GO:0022857">
    <property type="term" value="F:transmembrane transporter activity"/>
    <property type="evidence" value="ECO:0007669"/>
    <property type="project" value="InterPro"/>
</dbReference>
<dbReference type="GO" id="GO:0015031">
    <property type="term" value="P:protein transport"/>
    <property type="evidence" value="ECO:0007669"/>
    <property type="project" value="UniProtKB-KW"/>
</dbReference>
<evidence type="ECO:0000256" key="2">
    <source>
        <dbReference type="ARBA" id="ARBA00005811"/>
    </source>
</evidence>
<dbReference type="AlphaFoldDB" id="A0AAJ1X4D2"/>
<keyword evidence="9" id="KW-1185">Reference proteome</keyword>
<dbReference type="GO" id="GO:0005886">
    <property type="term" value="C:plasma membrane"/>
    <property type="evidence" value="ECO:0007669"/>
    <property type="project" value="UniProtKB-SubCell"/>
</dbReference>
<evidence type="ECO:0000256" key="1">
    <source>
        <dbReference type="ARBA" id="ARBA00004162"/>
    </source>
</evidence>
<organism evidence="8 9">
    <name type="scientific">Rhodalgimonas zhirmunskyi</name>
    <dbReference type="NCBI Taxonomy" id="2964767"/>
    <lineage>
        <taxon>Bacteria</taxon>
        <taxon>Pseudomonadati</taxon>
        <taxon>Pseudomonadota</taxon>
        <taxon>Alphaproteobacteria</taxon>
        <taxon>Rhodobacterales</taxon>
        <taxon>Roseobacteraceae</taxon>
        <taxon>Rhodalgimonas</taxon>
    </lineage>
</organism>
<dbReference type="Gene3D" id="3.30.420.270">
    <property type="match status" value="1"/>
</dbReference>
<dbReference type="RefSeq" id="WP_317624973.1">
    <property type="nucleotide sequence ID" value="NZ_JANFFA010000001.1"/>
</dbReference>
<dbReference type="PANTHER" id="PTHR30558:SF3">
    <property type="entry name" value="BIOPOLYMER TRANSPORT PROTEIN EXBD-RELATED"/>
    <property type="match status" value="1"/>
</dbReference>
<evidence type="ECO:0000256" key="3">
    <source>
        <dbReference type="ARBA" id="ARBA00022475"/>
    </source>
</evidence>
<keyword evidence="5" id="KW-1133">Transmembrane helix</keyword>
<reference evidence="8" key="2">
    <citation type="submission" date="2023-04" db="EMBL/GenBank/DDBJ databases">
        <title>'Rhodoalgimonas zhirmunskyi' gen. nov., isolated from a red alga.</title>
        <authorList>
            <person name="Nedashkovskaya O.I."/>
            <person name="Otstavnykh N.Y."/>
            <person name="Bystritskaya E.P."/>
            <person name="Balabanova L.A."/>
            <person name="Isaeva M.P."/>
        </authorList>
    </citation>
    <scope>NUCLEOTIDE SEQUENCE</scope>
    <source>
        <strain evidence="8">10Alg 79</strain>
    </source>
</reference>
<evidence type="ECO:0000256" key="4">
    <source>
        <dbReference type="ARBA" id="ARBA00022692"/>
    </source>
</evidence>
<dbReference type="EMBL" id="JANFFA010000001">
    <property type="protein sequence ID" value="MDQ2093381.1"/>
    <property type="molecule type" value="Genomic_DNA"/>
</dbReference>
<comment type="subcellular location">
    <subcellularLocation>
        <location evidence="1">Cell membrane</location>
        <topology evidence="1">Single-pass membrane protein</topology>
    </subcellularLocation>
    <subcellularLocation>
        <location evidence="7">Cell membrane</location>
        <topology evidence="7">Single-pass type II membrane protein</topology>
    </subcellularLocation>
</comment>
<evidence type="ECO:0000256" key="5">
    <source>
        <dbReference type="ARBA" id="ARBA00022989"/>
    </source>
</evidence>
<dbReference type="Pfam" id="PF02472">
    <property type="entry name" value="ExbD"/>
    <property type="match status" value="1"/>
</dbReference>
<proteinExistence type="inferred from homology"/>
<reference evidence="8" key="1">
    <citation type="submission" date="2022-07" db="EMBL/GenBank/DDBJ databases">
        <authorList>
            <person name="Otstavnykh N."/>
            <person name="Isaeva M."/>
            <person name="Bystritskaya E."/>
        </authorList>
    </citation>
    <scope>NUCLEOTIDE SEQUENCE</scope>
    <source>
        <strain evidence="8">10Alg 79</strain>
    </source>
</reference>
<comment type="caution">
    <text evidence="8">The sequence shown here is derived from an EMBL/GenBank/DDBJ whole genome shotgun (WGS) entry which is preliminary data.</text>
</comment>
<name>A0AAJ1X4D2_9RHOB</name>
<dbReference type="InterPro" id="IPR003400">
    <property type="entry name" value="ExbD"/>
</dbReference>
<keyword evidence="7" id="KW-0813">Transport</keyword>